<name>A0A9X3AGL9_9GAMM</name>
<evidence type="ECO:0000313" key="2">
    <source>
        <dbReference type="Proteomes" id="UP001147830"/>
    </source>
</evidence>
<protein>
    <recommendedName>
        <fullName evidence="3">Lipoprotein</fullName>
    </recommendedName>
</protein>
<keyword evidence="2" id="KW-1185">Reference proteome</keyword>
<evidence type="ECO:0000313" key="1">
    <source>
        <dbReference type="EMBL" id="MCT7358681.1"/>
    </source>
</evidence>
<organism evidence="1 2">
    <name type="scientific">Thalassolituus pacificus</name>
    <dbReference type="NCBI Taxonomy" id="2975440"/>
    <lineage>
        <taxon>Bacteria</taxon>
        <taxon>Pseudomonadati</taxon>
        <taxon>Pseudomonadota</taxon>
        <taxon>Gammaproteobacteria</taxon>
        <taxon>Oceanospirillales</taxon>
        <taxon>Oceanospirillaceae</taxon>
        <taxon>Thalassolituus</taxon>
    </lineage>
</organism>
<proteinExistence type="predicted"/>
<sequence length="66" mass="7415">MKYVFSLLVVSLLGCSEGLGSIPDSELRQRHYRCQMATGQSSAEIQVCKNIKRECEQRAKEGNYAC</sequence>
<evidence type="ECO:0008006" key="3">
    <source>
        <dbReference type="Google" id="ProtNLM"/>
    </source>
</evidence>
<reference evidence="1" key="2">
    <citation type="submission" date="2022-08" db="EMBL/GenBank/DDBJ databases">
        <authorList>
            <person name="Dong C."/>
        </authorList>
    </citation>
    <scope>NUCLEOTIDE SEQUENCE</scope>
    <source>
        <strain evidence="1">59MF3M-4</strain>
    </source>
</reference>
<dbReference type="RefSeq" id="WP_260975570.1">
    <property type="nucleotide sequence ID" value="NZ_JAOANI010000014.1"/>
</dbReference>
<gene>
    <name evidence="1" type="ORF">NYR02_06580</name>
</gene>
<reference evidence="1" key="1">
    <citation type="journal article" date="2022" name="Front. Microbiol.">
        <title>Genome-based taxonomic rearrangement of Oceanobacter-related bacteria including the description of Thalassolituus hydrocarbonoclasticus sp. nov. and Thalassolituus pacificus sp. nov. and emended description of the genus Thalassolituus.</title>
        <authorList>
            <person name="Dong C."/>
            <person name="Wei L."/>
            <person name="Wang J."/>
            <person name="Lai Q."/>
            <person name="Huang Z."/>
            <person name="Shao Z."/>
        </authorList>
    </citation>
    <scope>NUCLEOTIDE SEQUENCE</scope>
    <source>
        <strain evidence="1">59MF3M-4</strain>
    </source>
</reference>
<dbReference type="Proteomes" id="UP001147830">
    <property type="component" value="Unassembled WGS sequence"/>
</dbReference>
<dbReference type="AlphaFoldDB" id="A0A9X3AGL9"/>
<accession>A0A9X3AGL9</accession>
<dbReference type="PROSITE" id="PS51257">
    <property type="entry name" value="PROKAR_LIPOPROTEIN"/>
    <property type="match status" value="1"/>
</dbReference>
<dbReference type="EMBL" id="JAOANI010000014">
    <property type="protein sequence ID" value="MCT7358681.1"/>
    <property type="molecule type" value="Genomic_DNA"/>
</dbReference>
<comment type="caution">
    <text evidence="1">The sequence shown here is derived from an EMBL/GenBank/DDBJ whole genome shotgun (WGS) entry which is preliminary data.</text>
</comment>